<feature type="binding site" evidence="4">
    <location>
        <position position="333"/>
    </location>
    <ligand>
        <name>S-adenosyl-L-methionine</name>
        <dbReference type="ChEBI" id="CHEBI:59789"/>
    </ligand>
</feature>
<dbReference type="PANTHER" id="PTHR11061">
    <property type="entry name" value="RNA M5U METHYLTRANSFERASE"/>
    <property type="match status" value="1"/>
</dbReference>
<dbReference type="Gene3D" id="3.40.50.150">
    <property type="entry name" value="Vaccinia Virus protein VP39"/>
    <property type="match status" value="1"/>
</dbReference>
<dbReference type="OrthoDB" id="9804590at2"/>
<comment type="caution">
    <text evidence="7">The sequence shown here is derived from an EMBL/GenBank/DDBJ whole genome shotgun (WGS) entry which is preliminary data.</text>
</comment>
<name>L1NEX0_9BACT</name>
<protein>
    <submittedName>
        <fullName evidence="7">23S rRNA (Uracil-5-)-methyltransferase RumA</fullName>
    </submittedName>
</protein>
<dbReference type="PROSITE" id="PS01231">
    <property type="entry name" value="TRMA_2"/>
    <property type="match status" value="1"/>
</dbReference>
<evidence type="ECO:0000256" key="5">
    <source>
        <dbReference type="PROSITE-ProRule" id="PRU10015"/>
    </source>
</evidence>
<evidence type="ECO:0000256" key="1">
    <source>
        <dbReference type="ARBA" id="ARBA00022603"/>
    </source>
</evidence>
<dbReference type="InterPro" id="IPR002792">
    <property type="entry name" value="TRAM_dom"/>
</dbReference>
<dbReference type="STRING" id="1127699.HMPREF9151_00861"/>
<evidence type="ECO:0000256" key="4">
    <source>
        <dbReference type="PROSITE-ProRule" id="PRU01024"/>
    </source>
</evidence>
<dbReference type="SUPFAM" id="SSF50249">
    <property type="entry name" value="Nucleic acid-binding proteins"/>
    <property type="match status" value="1"/>
</dbReference>
<feature type="binding site" evidence="4">
    <location>
        <position position="354"/>
    </location>
    <ligand>
        <name>S-adenosyl-L-methionine</name>
        <dbReference type="ChEBI" id="CHEBI:59789"/>
    </ligand>
</feature>
<feature type="domain" description="TRAM" evidence="6">
    <location>
        <begin position="5"/>
        <end position="63"/>
    </location>
</feature>
<reference evidence="7 8" key="1">
    <citation type="submission" date="2012-05" db="EMBL/GenBank/DDBJ databases">
        <authorList>
            <person name="Weinstock G."/>
            <person name="Sodergren E."/>
            <person name="Lobos E.A."/>
            <person name="Fulton L."/>
            <person name="Fulton R."/>
            <person name="Courtney L."/>
            <person name="Fronick C."/>
            <person name="O'Laughlin M."/>
            <person name="Godfrey J."/>
            <person name="Wilson R.M."/>
            <person name="Miner T."/>
            <person name="Farmer C."/>
            <person name="Delehaunty K."/>
            <person name="Cordes M."/>
            <person name="Minx P."/>
            <person name="Tomlinson C."/>
            <person name="Chen J."/>
            <person name="Wollam A."/>
            <person name="Pepin K.H."/>
            <person name="Bhonagiri V."/>
            <person name="Zhang X."/>
            <person name="Suruliraj S."/>
            <person name="Warren W."/>
            <person name="Mitreva M."/>
            <person name="Mardis E.R."/>
            <person name="Wilson R.K."/>
        </authorList>
    </citation>
    <scope>NUCLEOTIDE SEQUENCE [LARGE SCALE GENOMIC DNA]</scope>
    <source>
        <strain evidence="7 8">F0055</strain>
    </source>
</reference>
<dbReference type="Gene3D" id="2.40.50.1070">
    <property type="match status" value="1"/>
</dbReference>
<feature type="active site" evidence="5">
    <location>
        <position position="430"/>
    </location>
</feature>
<dbReference type="PROSITE" id="PS50926">
    <property type="entry name" value="TRAM"/>
    <property type="match status" value="1"/>
</dbReference>
<dbReference type="NCBIfam" id="TIGR00479">
    <property type="entry name" value="rumA"/>
    <property type="match status" value="1"/>
</dbReference>
<keyword evidence="8" id="KW-1185">Reference proteome</keyword>
<feature type="binding site" evidence="4">
    <location>
        <position position="403"/>
    </location>
    <ligand>
        <name>S-adenosyl-L-methionine</name>
        <dbReference type="ChEBI" id="CHEBI:59789"/>
    </ligand>
</feature>
<dbReference type="CDD" id="cd02440">
    <property type="entry name" value="AdoMet_MTases"/>
    <property type="match status" value="1"/>
</dbReference>
<accession>L1NEX0</accession>
<proteinExistence type="inferred from homology"/>
<dbReference type="RefSeq" id="WP_009162078.1">
    <property type="nucleotide sequence ID" value="NZ_KB290984.1"/>
</dbReference>
<evidence type="ECO:0000313" key="8">
    <source>
        <dbReference type="Proteomes" id="UP000010433"/>
    </source>
</evidence>
<keyword evidence="3 4" id="KW-0949">S-adenosyl-L-methionine</keyword>
<dbReference type="GO" id="GO:0070475">
    <property type="term" value="P:rRNA base methylation"/>
    <property type="evidence" value="ECO:0007669"/>
    <property type="project" value="TreeGrafter"/>
</dbReference>
<dbReference type="Gene3D" id="2.40.50.140">
    <property type="entry name" value="Nucleic acid-binding proteins"/>
    <property type="match status" value="1"/>
</dbReference>
<keyword evidence="2 4" id="KW-0808">Transferase</keyword>
<feature type="binding site" evidence="4">
    <location>
        <position position="304"/>
    </location>
    <ligand>
        <name>S-adenosyl-L-methionine</name>
        <dbReference type="ChEBI" id="CHEBI:59789"/>
    </ligand>
</feature>
<dbReference type="PANTHER" id="PTHR11061:SF30">
    <property type="entry name" value="TRNA (URACIL(54)-C(5))-METHYLTRANSFERASE"/>
    <property type="match status" value="1"/>
</dbReference>
<organism evidence="7 8">
    <name type="scientific">Hoylesella saccharolytica F0055</name>
    <dbReference type="NCBI Taxonomy" id="1127699"/>
    <lineage>
        <taxon>Bacteria</taxon>
        <taxon>Pseudomonadati</taxon>
        <taxon>Bacteroidota</taxon>
        <taxon>Bacteroidia</taxon>
        <taxon>Bacteroidales</taxon>
        <taxon>Prevotellaceae</taxon>
        <taxon>Hoylesella</taxon>
    </lineage>
</organism>
<evidence type="ECO:0000313" key="7">
    <source>
        <dbReference type="EMBL" id="EKY02054.1"/>
    </source>
</evidence>
<feature type="active site" description="Nucleophile" evidence="4">
    <location>
        <position position="430"/>
    </location>
</feature>
<dbReference type="InterPro" id="IPR030390">
    <property type="entry name" value="MeTrfase_TrmA_AS"/>
</dbReference>
<dbReference type="InterPro" id="IPR029063">
    <property type="entry name" value="SAM-dependent_MTases_sf"/>
</dbReference>
<dbReference type="AlphaFoldDB" id="L1NEX0"/>
<evidence type="ECO:0000256" key="2">
    <source>
        <dbReference type="ARBA" id="ARBA00022679"/>
    </source>
</evidence>
<dbReference type="FunFam" id="3.40.50.150:FF:000009">
    <property type="entry name" value="23S rRNA (Uracil(1939)-C(5))-methyltransferase RlmD"/>
    <property type="match status" value="1"/>
</dbReference>
<dbReference type="PATRIC" id="fig|1127699.3.peg.794"/>
<dbReference type="SUPFAM" id="SSF53335">
    <property type="entry name" value="S-adenosyl-L-methionine-dependent methyltransferases"/>
    <property type="match status" value="1"/>
</dbReference>
<gene>
    <name evidence="7" type="ORF">HMPREF9151_00861</name>
</gene>
<dbReference type="InterPro" id="IPR030391">
    <property type="entry name" value="MeTrfase_TrmA_CS"/>
</dbReference>
<dbReference type="InterPro" id="IPR012340">
    <property type="entry name" value="NA-bd_OB-fold"/>
</dbReference>
<comment type="similarity">
    <text evidence="4">Belongs to the class I-like SAM-binding methyltransferase superfamily. RNA M5U methyltransferase family.</text>
</comment>
<keyword evidence="1 4" id="KW-0489">Methyltransferase</keyword>
<evidence type="ECO:0000256" key="3">
    <source>
        <dbReference type="ARBA" id="ARBA00022691"/>
    </source>
</evidence>
<dbReference type="EMBL" id="AMEP01000060">
    <property type="protein sequence ID" value="EKY02054.1"/>
    <property type="molecule type" value="Genomic_DNA"/>
</dbReference>
<dbReference type="HOGENOM" id="CLU_014689_7_2_10"/>
<dbReference type="GO" id="GO:0070041">
    <property type="term" value="F:rRNA (uridine-C5-)-methyltransferase activity"/>
    <property type="evidence" value="ECO:0007669"/>
    <property type="project" value="TreeGrafter"/>
</dbReference>
<dbReference type="PROSITE" id="PS01230">
    <property type="entry name" value="TRMA_1"/>
    <property type="match status" value="1"/>
</dbReference>
<dbReference type="PROSITE" id="PS51687">
    <property type="entry name" value="SAM_MT_RNA_M5U"/>
    <property type="match status" value="1"/>
</dbReference>
<dbReference type="InterPro" id="IPR010280">
    <property type="entry name" value="U5_MeTrfase_fam"/>
</dbReference>
<dbReference type="Pfam" id="PF01938">
    <property type="entry name" value="TRAM"/>
    <property type="match status" value="1"/>
</dbReference>
<sequence length="473" mass="53959">MARRKKELPLLQSITITDVAAEGKSLARVNDMVVFVPFTVPGDVVDIQIKRKKHSYCEGEAVRFVKYSNVRAVPMCEHFGVCGGCKWQNLPYVEQLKAKQKQVYDQLSRISRVALPEFRYILGSHLTSEYRNKLEFGCSNKRWLTKEQVASGETFDNMNAIGFHITGAFDKILPIEKCWLMDDLQNQIRNAIRDYALAQHISFFDLRQQTGLLRDIMIRNSDTGEWMVLVQFHFENDNDPQVAQDLLQHLAETFPQITSLLYVDNQKCNDTFNDLPIEVFKGKDYIYEVMGDLKFKVGPKSFYQTNTHQAYHLYSVARDFAKLSGIETVYDLYTGTGTIANFVARSAKKVVGVEYVPEAIEDAKENSVINHIDNTVFYAGDMKDILNADFIAENGKPDIIITDPPRAGMHADVIETILHADPERIVYVSCNPATQARDLIALDTRYQVTDVQPVDMFPHTPHVENVVLLERRT</sequence>
<dbReference type="Pfam" id="PF05958">
    <property type="entry name" value="tRNA_U5-meth_tr"/>
    <property type="match status" value="1"/>
</dbReference>
<dbReference type="Proteomes" id="UP000010433">
    <property type="component" value="Unassembled WGS sequence"/>
</dbReference>
<evidence type="ECO:0000259" key="6">
    <source>
        <dbReference type="PROSITE" id="PS50926"/>
    </source>
</evidence>